<protein>
    <submittedName>
        <fullName evidence="1">Gsl4238 protein</fullName>
    </submittedName>
</protein>
<accession>Q7NDJ7</accession>
<reference evidence="1 2" key="1">
    <citation type="journal article" date="2003" name="DNA Res.">
        <title>Complete genome structure of Gloeobacter violaceus PCC 7421, a cyanobacterium that lacks thylakoids.</title>
        <authorList>
            <person name="Nakamura Y."/>
            <person name="Kaneko T."/>
            <person name="Sato S."/>
            <person name="Mimuro M."/>
            <person name="Miyashita H."/>
            <person name="Tsuchiya T."/>
            <person name="Sasamoto S."/>
            <person name="Watanabe A."/>
            <person name="Kawashima K."/>
            <person name="Kishida Y."/>
            <person name="Kiyokawa C."/>
            <person name="Kohara M."/>
            <person name="Matsumoto M."/>
            <person name="Matsuno A."/>
            <person name="Nakazaki N."/>
            <person name="Shimpo S."/>
            <person name="Takeuchi C."/>
            <person name="Yamada M."/>
            <person name="Tabata S."/>
        </authorList>
    </citation>
    <scope>NUCLEOTIDE SEQUENCE [LARGE SCALE GENOMIC DNA]</scope>
    <source>
        <strain evidence="2">ATCC 29082 / PCC 7421</strain>
    </source>
</reference>
<dbReference type="AlphaFoldDB" id="Q7NDJ7"/>
<dbReference type="HOGENOM" id="CLU_2478957_0_0_3"/>
<organism evidence="1 2">
    <name type="scientific">Gloeobacter violaceus (strain ATCC 29082 / PCC 7421)</name>
    <dbReference type="NCBI Taxonomy" id="251221"/>
    <lineage>
        <taxon>Bacteria</taxon>
        <taxon>Bacillati</taxon>
        <taxon>Cyanobacteriota</taxon>
        <taxon>Cyanophyceae</taxon>
        <taxon>Gloeobacterales</taxon>
        <taxon>Gloeobacteraceae</taxon>
        <taxon>Gloeobacter</taxon>
    </lineage>
</organism>
<reference evidence="1 2" key="2">
    <citation type="journal article" date="2003" name="DNA Res.">
        <title>Complete genome structure of Gloeobacter violaceus PCC 7421, a cyanobacterium that lacks thylakoids (supplement).</title>
        <authorList>
            <person name="Nakamura Y."/>
            <person name="Kaneko T."/>
            <person name="Sato S."/>
            <person name="Mimuro M."/>
            <person name="Miyashita H."/>
            <person name="Tsuchiya T."/>
            <person name="Sasamoto S."/>
            <person name="Watanabe A."/>
            <person name="Kawashima K."/>
            <person name="Kishida Y."/>
            <person name="Kiyokawa C."/>
            <person name="Kohara M."/>
            <person name="Matsumoto M."/>
            <person name="Matsuno A."/>
            <person name="Nakazaki N."/>
            <person name="Shimpo S."/>
            <person name="Takeuchi C."/>
            <person name="Yamada M."/>
            <person name="Tabata S."/>
        </authorList>
    </citation>
    <scope>NUCLEOTIDE SEQUENCE [LARGE SCALE GENOMIC DNA]</scope>
    <source>
        <strain evidence="2">ATCC 29082 / PCC 7421</strain>
    </source>
</reference>
<dbReference type="EMBL" id="BA000045">
    <property type="protein sequence ID" value="BAC92179.1"/>
    <property type="molecule type" value="Genomic_DNA"/>
</dbReference>
<dbReference type="Proteomes" id="UP000000557">
    <property type="component" value="Chromosome"/>
</dbReference>
<evidence type="ECO:0000313" key="2">
    <source>
        <dbReference type="Proteomes" id="UP000000557"/>
    </source>
</evidence>
<dbReference type="InParanoid" id="Q7NDJ7"/>
<dbReference type="EnsemblBacteria" id="BAC92179">
    <property type="protein sequence ID" value="BAC92179"/>
    <property type="gene ID" value="BAC92179"/>
</dbReference>
<proteinExistence type="predicted"/>
<sequence length="87" mass="10011">MRTVGLHYCLRNIWRKWIRQDAQSHLSKPPNLIRLTKPGFCYCRFGAHGYGEQQVLDDKAAITLGLVSIEIARFFAPQANKPDPQTR</sequence>
<keyword evidence="2" id="KW-1185">Reference proteome</keyword>
<name>Q7NDJ7_GLOVI</name>
<evidence type="ECO:0000313" key="1">
    <source>
        <dbReference type="EMBL" id="BAC92179.1"/>
    </source>
</evidence>
<gene>
    <name evidence="1" type="ordered locus">gsl4238</name>
</gene>
<dbReference type="KEGG" id="gvi:gsl4238"/>